<proteinExistence type="predicted"/>
<evidence type="ECO:0000313" key="2">
    <source>
        <dbReference type="Proteomes" id="UP000037530"/>
    </source>
</evidence>
<dbReference type="Proteomes" id="UP000037530">
    <property type="component" value="Unassembled WGS sequence"/>
</dbReference>
<dbReference type="AlphaFoldDB" id="A0A0M0HUK6"/>
<dbReference type="PATRIC" id="fig|171383.3.peg.4160"/>
<dbReference type="EMBL" id="LHPI01000027">
    <property type="protein sequence ID" value="KOO05771.1"/>
    <property type="molecule type" value="Genomic_DNA"/>
</dbReference>
<protein>
    <recommendedName>
        <fullName evidence="3">Lipoprotein</fullName>
    </recommendedName>
</protein>
<reference evidence="2" key="1">
    <citation type="submission" date="2015-08" db="EMBL/GenBank/DDBJ databases">
        <title>Vibrio galatheae sp. nov., a novel member of the Vibrionaceae family isolated from the Solomon Islands.</title>
        <authorList>
            <person name="Giubergia S."/>
            <person name="Machado H."/>
            <person name="Mateiu R.V."/>
            <person name="Gram L."/>
        </authorList>
    </citation>
    <scope>NUCLEOTIDE SEQUENCE [LARGE SCALE GENOMIC DNA]</scope>
    <source>
        <strain evidence="2">DSM 19134</strain>
    </source>
</reference>
<dbReference type="PROSITE" id="PS51257">
    <property type="entry name" value="PROKAR_LIPOPROTEIN"/>
    <property type="match status" value="1"/>
</dbReference>
<name>A0A0M0HUK6_9VIBR</name>
<dbReference type="RefSeq" id="WP_053410871.1">
    <property type="nucleotide sequence ID" value="NZ_LHPI01000027.1"/>
</dbReference>
<gene>
    <name evidence="1" type="ORF">AKJ31_20365</name>
</gene>
<evidence type="ECO:0000313" key="1">
    <source>
        <dbReference type="EMBL" id="KOO05771.1"/>
    </source>
</evidence>
<organism evidence="1 2">
    <name type="scientific">Vibrio hepatarius</name>
    <dbReference type="NCBI Taxonomy" id="171383"/>
    <lineage>
        <taxon>Bacteria</taxon>
        <taxon>Pseudomonadati</taxon>
        <taxon>Pseudomonadota</taxon>
        <taxon>Gammaproteobacteria</taxon>
        <taxon>Vibrionales</taxon>
        <taxon>Vibrionaceae</taxon>
        <taxon>Vibrio</taxon>
        <taxon>Vibrio oreintalis group</taxon>
    </lineage>
</organism>
<evidence type="ECO:0008006" key="3">
    <source>
        <dbReference type="Google" id="ProtNLM"/>
    </source>
</evidence>
<dbReference type="STRING" id="171383.AKJ31_20365"/>
<accession>A0A0M0HUK6</accession>
<keyword evidence="2" id="KW-1185">Reference proteome</keyword>
<sequence>MKFKSLFVALLATSTILGCSSKVDSTAEEKPAATVSPAVEAKLEEVAKISPTISRTIRMVGLKRENECGVAFTESEIMNIGQTNAYFGFFLALTHVVPDKDLDALFTTAEKSFSCDNAEWIKNTKASMESFFLDRQKEEQS</sequence>
<comment type="caution">
    <text evidence="1">The sequence shown here is derived from an EMBL/GenBank/DDBJ whole genome shotgun (WGS) entry which is preliminary data.</text>
</comment>